<proteinExistence type="predicted"/>
<dbReference type="PANTHER" id="PTHR42718:SF47">
    <property type="entry name" value="METHYL VIOLOGEN RESISTANCE PROTEIN SMVA"/>
    <property type="match status" value="1"/>
</dbReference>
<evidence type="ECO:0000256" key="1">
    <source>
        <dbReference type="ARBA" id="ARBA00004651"/>
    </source>
</evidence>
<evidence type="ECO:0000256" key="7">
    <source>
        <dbReference type="SAM" id="Phobius"/>
    </source>
</evidence>
<sequence length="509" mass="52545">MKGGNVNRSNNRWLLLAAVLLAFTPVMIDLTILHIAIPSLTLDLRATGTEVLWILDIYPLIMAGLLVPMGVLTDRLGTRRMLLTGMSIFTAASIWAAFSTSAPMLIAARAALALGSAMMMPPVLAAIRRGFEDERERGIALGLWGTVAAAGAAVGPLIGGILLDYFWWGSVFLINVPIMLLVAPLVYKLVPDDAAPSRAPWPIGQALLLIAGLMTSVYALKSIVKPDQPVVTGLIFMAIGLSLLTVFGRLQLRLKTPMLDLSLFKRPPVRAGLIMALVASGALAGAELTLAQELQFVIRLSPLEAGLFLLPLMAAAAVGGPIGGWLASVIGLKWLACISLGAAAASLGGLAVSDFHAPGADTMVLLAILGLALSVGLTASSIAVMSAISPEKAGSAGSLEATAYDLGSGLGITGFGVMLSAVYARAISMPDGLAPTLASQARTSIGETMIVASSLADAEAASLINAAQDAFSLSHMAVLGAAATLLGSLAVLVFRILRNQPKHITNAGH</sequence>
<feature type="transmembrane region" description="Helical" evidence="7">
    <location>
        <begin position="364"/>
        <end position="385"/>
    </location>
</feature>
<feature type="domain" description="Major facilitator superfamily (MFS) profile" evidence="8">
    <location>
        <begin position="15"/>
        <end position="499"/>
    </location>
</feature>
<accession>A0A7V7G1W6</accession>
<dbReference type="InterPro" id="IPR036259">
    <property type="entry name" value="MFS_trans_sf"/>
</dbReference>
<feature type="transmembrane region" description="Helical" evidence="7">
    <location>
        <begin position="334"/>
        <end position="352"/>
    </location>
</feature>
<feature type="transmembrane region" description="Helical" evidence="7">
    <location>
        <begin position="476"/>
        <end position="497"/>
    </location>
</feature>
<reference evidence="9 10" key="1">
    <citation type="submission" date="2019-08" db="EMBL/GenBank/DDBJ databases">
        <title>Bioinformatics analysis of the strain L3 and L5.</title>
        <authorList>
            <person name="Li X."/>
        </authorList>
    </citation>
    <scope>NUCLEOTIDE SEQUENCE [LARGE SCALE GENOMIC DNA]</scope>
    <source>
        <strain evidence="9 10">L5</strain>
    </source>
</reference>
<keyword evidence="3" id="KW-1003">Cell membrane</keyword>
<feature type="transmembrane region" description="Helical" evidence="7">
    <location>
        <begin position="12"/>
        <end position="37"/>
    </location>
</feature>
<keyword evidence="2" id="KW-0813">Transport</keyword>
<dbReference type="PRINTS" id="PR01036">
    <property type="entry name" value="TCRTETB"/>
</dbReference>
<comment type="caution">
    <text evidence="9">The sequence shown here is derived from an EMBL/GenBank/DDBJ whole genome shotgun (WGS) entry which is preliminary data.</text>
</comment>
<feature type="transmembrane region" description="Helical" evidence="7">
    <location>
        <begin position="139"/>
        <end position="159"/>
    </location>
</feature>
<dbReference type="PANTHER" id="PTHR42718">
    <property type="entry name" value="MAJOR FACILITATOR SUPERFAMILY MULTIDRUG TRANSPORTER MFSC"/>
    <property type="match status" value="1"/>
</dbReference>
<dbReference type="EMBL" id="VTPY01000003">
    <property type="protein sequence ID" value="KAA0012973.1"/>
    <property type="molecule type" value="Genomic_DNA"/>
</dbReference>
<dbReference type="Gene3D" id="1.20.1250.20">
    <property type="entry name" value="MFS general substrate transporter like domains"/>
    <property type="match status" value="1"/>
</dbReference>
<evidence type="ECO:0000256" key="6">
    <source>
        <dbReference type="ARBA" id="ARBA00023136"/>
    </source>
</evidence>
<evidence type="ECO:0000256" key="4">
    <source>
        <dbReference type="ARBA" id="ARBA00022692"/>
    </source>
</evidence>
<feature type="transmembrane region" description="Helical" evidence="7">
    <location>
        <begin position="406"/>
        <end position="427"/>
    </location>
</feature>
<dbReference type="GO" id="GO:0022857">
    <property type="term" value="F:transmembrane transporter activity"/>
    <property type="evidence" value="ECO:0007669"/>
    <property type="project" value="InterPro"/>
</dbReference>
<evidence type="ECO:0000256" key="2">
    <source>
        <dbReference type="ARBA" id="ARBA00022448"/>
    </source>
</evidence>
<keyword evidence="6 7" id="KW-0472">Membrane</keyword>
<dbReference type="CDD" id="cd17321">
    <property type="entry name" value="MFS_MMR_MDR_like"/>
    <property type="match status" value="1"/>
</dbReference>
<name>A0A7V7G1W6_9GAMM</name>
<dbReference type="Pfam" id="PF07690">
    <property type="entry name" value="MFS_1"/>
    <property type="match status" value="1"/>
</dbReference>
<dbReference type="Proteomes" id="UP000486760">
    <property type="component" value="Unassembled WGS sequence"/>
</dbReference>
<dbReference type="InterPro" id="IPR011701">
    <property type="entry name" value="MFS"/>
</dbReference>
<evidence type="ECO:0000259" key="8">
    <source>
        <dbReference type="PROSITE" id="PS50850"/>
    </source>
</evidence>
<dbReference type="AlphaFoldDB" id="A0A7V7G1W6"/>
<evidence type="ECO:0000256" key="3">
    <source>
        <dbReference type="ARBA" id="ARBA00022475"/>
    </source>
</evidence>
<feature type="transmembrane region" description="Helical" evidence="7">
    <location>
        <begin position="104"/>
        <end position="127"/>
    </location>
</feature>
<gene>
    <name evidence="9" type="ORF">F0A17_08610</name>
</gene>
<feature type="transmembrane region" description="Helical" evidence="7">
    <location>
        <begin position="81"/>
        <end position="98"/>
    </location>
</feature>
<keyword evidence="5 7" id="KW-1133">Transmembrane helix</keyword>
<dbReference type="PROSITE" id="PS50850">
    <property type="entry name" value="MFS"/>
    <property type="match status" value="1"/>
</dbReference>
<dbReference type="GO" id="GO:0005886">
    <property type="term" value="C:plasma membrane"/>
    <property type="evidence" value="ECO:0007669"/>
    <property type="project" value="UniProtKB-SubCell"/>
</dbReference>
<evidence type="ECO:0000313" key="10">
    <source>
        <dbReference type="Proteomes" id="UP000486760"/>
    </source>
</evidence>
<feature type="transmembrane region" description="Helical" evidence="7">
    <location>
        <begin position="199"/>
        <end position="218"/>
    </location>
</feature>
<keyword evidence="4 7" id="KW-0812">Transmembrane</keyword>
<evidence type="ECO:0000313" key="9">
    <source>
        <dbReference type="EMBL" id="KAA0012973.1"/>
    </source>
</evidence>
<feature type="transmembrane region" description="Helical" evidence="7">
    <location>
        <begin position="165"/>
        <end position="187"/>
    </location>
</feature>
<protein>
    <submittedName>
        <fullName evidence="9">MFS transporter</fullName>
    </submittedName>
</protein>
<feature type="transmembrane region" description="Helical" evidence="7">
    <location>
        <begin position="230"/>
        <end position="248"/>
    </location>
</feature>
<comment type="subcellular location">
    <subcellularLocation>
        <location evidence="1">Cell membrane</location>
        <topology evidence="1">Multi-pass membrane protein</topology>
    </subcellularLocation>
</comment>
<keyword evidence="10" id="KW-1185">Reference proteome</keyword>
<organism evidence="9 10">
    <name type="scientific">Billgrantia pellis</name>
    <dbReference type="NCBI Taxonomy" id="2606936"/>
    <lineage>
        <taxon>Bacteria</taxon>
        <taxon>Pseudomonadati</taxon>
        <taxon>Pseudomonadota</taxon>
        <taxon>Gammaproteobacteria</taxon>
        <taxon>Oceanospirillales</taxon>
        <taxon>Halomonadaceae</taxon>
        <taxon>Billgrantia</taxon>
    </lineage>
</organism>
<dbReference type="SUPFAM" id="SSF103473">
    <property type="entry name" value="MFS general substrate transporter"/>
    <property type="match status" value="1"/>
</dbReference>
<feature type="transmembrane region" description="Helical" evidence="7">
    <location>
        <begin position="57"/>
        <end position="74"/>
    </location>
</feature>
<feature type="transmembrane region" description="Helical" evidence="7">
    <location>
        <begin position="306"/>
        <end position="327"/>
    </location>
</feature>
<dbReference type="InterPro" id="IPR020846">
    <property type="entry name" value="MFS_dom"/>
</dbReference>
<evidence type="ECO:0000256" key="5">
    <source>
        <dbReference type="ARBA" id="ARBA00022989"/>
    </source>
</evidence>
<feature type="transmembrane region" description="Helical" evidence="7">
    <location>
        <begin position="269"/>
        <end position="286"/>
    </location>
</feature>